<sequence>MRLWIICAAAMTLLTACETAKGIGKDVQTLGREIEEAAR</sequence>
<keyword evidence="6" id="KW-0449">Lipoprotein</keyword>
<dbReference type="GO" id="GO:0016020">
    <property type="term" value="C:membrane"/>
    <property type="evidence" value="ECO:0007669"/>
    <property type="project" value="InterPro"/>
</dbReference>
<keyword evidence="2" id="KW-1003">Cell membrane</keyword>
<evidence type="ECO:0000256" key="4">
    <source>
        <dbReference type="ARBA" id="ARBA00023136"/>
    </source>
</evidence>
<dbReference type="OrthoDB" id="7363288at2"/>
<protein>
    <submittedName>
        <fullName evidence="8">Predicted small secreted protein</fullName>
    </submittedName>
    <submittedName>
        <fullName evidence="7">Putative small secreted protein</fullName>
    </submittedName>
</protein>
<evidence type="ECO:0000313" key="8">
    <source>
        <dbReference type="EMBL" id="SSA38638.1"/>
    </source>
</evidence>
<keyword evidence="9" id="KW-1185">Reference proteome</keyword>
<proteinExistence type="inferred from homology"/>
<dbReference type="GO" id="GO:0009636">
    <property type="term" value="P:response to toxic substance"/>
    <property type="evidence" value="ECO:0007669"/>
    <property type="project" value="InterPro"/>
</dbReference>
<evidence type="ECO:0000313" key="10">
    <source>
        <dbReference type="Proteomes" id="UP000251571"/>
    </source>
</evidence>
<name>A0A2Y9A5B1_9RHOB</name>
<keyword evidence="3" id="KW-0732">Signal</keyword>
<dbReference type="RefSeq" id="WP_109562924.1">
    <property type="nucleotide sequence ID" value="NZ_QGDJ01000001.1"/>
</dbReference>
<reference evidence="7 9" key="2">
    <citation type="submission" date="2018-03" db="EMBL/GenBank/DDBJ databases">
        <title>Genomic Encyclopedia of Archaeal and Bacterial Type Strains, Phase II (KMG-II): from individual species to whole genera.</title>
        <authorList>
            <person name="Goeker M."/>
        </authorList>
    </citation>
    <scope>NUCLEOTIDE SEQUENCE [LARGE SCALE GENOMIC DNA]</scope>
    <source>
        <strain evidence="7 9">DSM 25227</strain>
    </source>
</reference>
<dbReference type="EMBL" id="UETC01000001">
    <property type="protein sequence ID" value="SSA38638.1"/>
    <property type="molecule type" value="Genomic_DNA"/>
</dbReference>
<dbReference type="Pfam" id="PF08085">
    <property type="entry name" value="Entericidin"/>
    <property type="match status" value="1"/>
</dbReference>
<dbReference type="PROSITE" id="PS51257">
    <property type="entry name" value="PROKAR_LIPOPROTEIN"/>
    <property type="match status" value="1"/>
</dbReference>
<evidence type="ECO:0000256" key="1">
    <source>
        <dbReference type="ARBA" id="ARBA00010296"/>
    </source>
</evidence>
<dbReference type="InterPro" id="IPR012556">
    <property type="entry name" value="Entericidin"/>
</dbReference>
<evidence type="ECO:0000313" key="9">
    <source>
        <dbReference type="Proteomes" id="UP000245839"/>
    </source>
</evidence>
<evidence type="ECO:0000256" key="6">
    <source>
        <dbReference type="ARBA" id="ARBA00023288"/>
    </source>
</evidence>
<evidence type="ECO:0000313" key="7">
    <source>
        <dbReference type="EMBL" id="PWJ22360.1"/>
    </source>
</evidence>
<dbReference type="EMBL" id="QGDJ01000001">
    <property type="protein sequence ID" value="PWJ22360.1"/>
    <property type="molecule type" value="Genomic_DNA"/>
</dbReference>
<evidence type="ECO:0000256" key="5">
    <source>
        <dbReference type="ARBA" id="ARBA00023139"/>
    </source>
</evidence>
<dbReference type="AlphaFoldDB" id="A0A2Y9A5B1"/>
<gene>
    <name evidence="7" type="ORF">BCF38_101771</name>
    <name evidence="8" type="ORF">SAMN05421539_101771</name>
</gene>
<comment type="similarity">
    <text evidence="1">Belongs to the EcnA/EcnB lipoprotein family.</text>
</comment>
<organism evidence="8 10">
    <name type="scientific">Jannaschia seohaensis</name>
    <dbReference type="NCBI Taxonomy" id="475081"/>
    <lineage>
        <taxon>Bacteria</taxon>
        <taxon>Pseudomonadati</taxon>
        <taxon>Pseudomonadota</taxon>
        <taxon>Alphaproteobacteria</taxon>
        <taxon>Rhodobacterales</taxon>
        <taxon>Roseobacteraceae</taxon>
        <taxon>Jannaschia</taxon>
    </lineage>
</organism>
<evidence type="ECO:0000256" key="2">
    <source>
        <dbReference type="ARBA" id="ARBA00022475"/>
    </source>
</evidence>
<reference evidence="8 10" key="1">
    <citation type="submission" date="2016-10" db="EMBL/GenBank/DDBJ databases">
        <authorList>
            <person name="Cai Z."/>
        </authorList>
    </citation>
    <scope>NUCLEOTIDE SEQUENCE [LARGE SCALE GENOMIC DNA]</scope>
    <source>
        <strain evidence="8 10">DSM 25227</strain>
    </source>
</reference>
<keyword evidence="5" id="KW-0564">Palmitate</keyword>
<keyword evidence="4" id="KW-0472">Membrane</keyword>
<accession>A0A2Y9A5B1</accession>
<dbReference type="Proteomes" id="UP000245839">
    <property type="component" value="Unassembled WGS sequence"/>
</dbReference>
<dbReference type="Proteomes" id="UP000251571">
    <property type="component" value="Unassembled WGS sequence"/>
</dbReference>
<evidence type="ECO:0000256" key="3">
    <source>
        <dbReference type="ARBA" id="ARBA00022729"/>
    </source>
</evidence>